<dbReference type="RefSeq" id="WP_087882587.1">
    <property type="nucleotide sequence ID" value="NZ_CP021748.1"/>
</dbReference>
<dbReference type="Gene3D" id="1.10.10.60">
    <property type="entry name" value="Homeodomain-like"/>
    <property type="match status" value="1"/>
</dbReference>
<evidence type="ECO:0000256" key="1">
    <source>
        <dbReference type="ARBA" id="ARBA00023015"/>
    </source>
</evidence>
<evidence type="ECO:0000313" key="6">
    <source>
        <dbReference type="EMBL" id="ARX80964.1"/>
    </source>
</evidence>
<dbReference type="AlphaFoldDB" id="A0A1Z1W3H0"/>
<feature type="region of interest" description="Disordered" evidence="4">
    <location>
        <begin position="305"/>
        <end position="327"/>
    </location>
</feature>
<dbReference type="GO" id="GO:0003700">
    <property type="term" value="F:DNA-binding transcription factor activity"/>
    <property type="evidence" value="ECO:0007669"/>
    <property type="project" value="InterPro"/>
</dbReference>
<dbReference type="InterPro" id="IPR020449">
    <property type="entry name" value="Tscrpt_reg_AraC-type_HTH"/>
</dbReference>
<sequence length="327" mass="36258">MARTLRPHRAVLDEIAGLWHVPALRSAGPPRLRVGLRALHLGGVWVAALACPPTSFARTVRLIHRYDPQVCHVLHMRRGQATLDTGRRRTRVGAGQMVLMDSSRPYSGQFDGPTGAHSFVIVQFSRAVLQLPPRSVQRLHVAPVPLGPGMGVALSRWLSDITARAHEFAQADGPFLTDVTTSLIASVLRGAVSPDDALLPEDRRQALRTQIRQFVRRHLADPLTPDDIAAAHQMSRRTLYSLFEEDGLTVAAWIRRERLERCRRDLADPRLAGQPIHSIAARWGFPDKAHFSRAFRSAYGAAPRDFRRRATPHASTTTLRPGTTTAP</sequence>
<dbReference type="STRING" id="67267.GCA_000716675_00741"/>
<dbReference type="PRINTS" id="PR00032">
    <property type="entry name" value="HTHARAC"/>
</dbReference>
<evidence type="ECO:0000256" key="4">
    <source>
        <dbReference type="SAM" id="MobiDB-lite"/>
    </source>
</evidence>
<evidence type="ECO:0000313" key="7">
    <source>
        <dbReference type="Proteomes" id="UP000195880"/>
    </source>
</evidence>
<name>A0A1Z1W3H0_9ACTN</name>
<feature type="compositionally biased region" description="Low complexity" evidence="4">
    <location>
        <begin position="316"/>
        <end position="327"/>
    </location>
</feature>
<protein>
    <recommendedName>
        <fullName evidence="5">HTH araC/xylS-type domain-containing protein</fullName>
    </recommendedName>
</protein>
<dbReference type="Pfam" id="PF14525">
    <property type="entry name" value="AraC_binding_2"/>
    <property type="match status" value="1"/>
</dbReference>
<evidence type="ECO:0000256" key="3">
    <source>
        <dbReference type="ARBA" id="ARBA00023163"/>
    </source>
</evidence>
<evidence type="ECO:0000256" key="2">
    <source>
        <dbReference type="ARBA" id="ARBA00023125"/>
    </source>
</evidence>
<dbReference type="PROSITE" id="PS01124">
    <property type="entry name" value="HTH_ARAC_FAMILY_2"/>
    <property type="match status" value="1"/>
</dbReference>
<feature type="domain" description="HTH araC/xylS-type" evidence="5">
    <location>
        <begin position="209"/>
        <end position="309"/>
    </location>
</feature>
<organism evidence="6 7">
    <name type="scientific">Streptomyces alboflavus</name>
    <dbReference type="NCBI Taxonomy" id="67267"/>
    <lineage>
        <taxon>Bacteria</taxon>
        <taxon>Bacillati</taxon>
        <taxon>Actinomycetota</taxon>
        <taxon>Actinomycetes</taxon>
        <taxon>Kitasatosporales</taxon>
        <taxon>Streptomycetaceae</taxon>
        <taxon>Streptomyces</taxon>
    </lineage>
</organism>
<dbReference type="Proteomes" id="UP000195880">
    <property type="component" value="Chromosome"/>
</dbReference>
<dbReference type="SUPFAM" id="SSF46689">
    <property type="entry name" value="Homeodomain-like"/>
    <property type="match status" value="2"/>
</dbReference>
<dbReference type="InterPro" id="IPR009057">
    <property type="entry name" value="Homeodomain-like_sf"/>
</dbReference>
<keyword evidence="7" id="KW-1185">Reference proteome</keyword>
<keyword evidence="1" id="KW-0805">Transcription regulation</keyword>
<reference evidence="6 7" key="1">
    <citation type="submission" date="2017-05" db="EMBL/GenBank/DDBJ databases">
        <title>Streptomyces alboflavus Genome sequencing and assembly.</title>
        <authorList>
            <person name="Wang Y."/>
            <person name="Du B."/>
            <person name="Ding Y."/>
            <person name="Liu H."/>
            <person name="Hou Q."/>
            <person name="Liu K."/>
            <person name="Wang C."/>
            <person name="Yao L."/>
        </authorList>
    </citation>
    <scope>NUCLEOTIDE SEQUENCE [LARGE SCALE GENOMIC DNA]</scope>
    <source>
        <strain evidence="6 7">MDJK44</strain>
    </source>
</reference>
<gene>
    <name evidence="6" type="ORF">SMD44_00362</name>
</gene>
<proteinExistence type="predicted"/>
<dbReference type="OrthoDB" id="9799345at2"/>
<keyword evidence="2" id="KW-0238">DNA-binding</keyword>
<accession>A0A1Z1W3H0</accession>
<dbReference type="InterPro" id="IPR018060">
    <property type="entry name" value="HTH_AraC"/>
</dbReference>
<dbReference type="PANTHER" id="PTHR46796:SF6">
    <property type="entry name" value="ARAC SUBFAMILY"/>
    <property type="match status" value="1"/>
</dbReference>
<dbReference type="KEGG" id="salf:SMD44_00362"/>
<dbReference type="PANTHER" id="PTHR46796">
    <property type="entry name" value="HTH-TYPE TRANSCRIPTIONAL ACTIVATOR RHAS-RELATED"/>
    <property type="match status" value="1"/>
</dbReference>
<dbReference type="eggNOG" id="COG2207">
    <property type="taxonomic scope" value="Bacteria"/>
</dbReference>
<keyword evidence="3" id="KW-0804">Transcription</keyword>
<evidence type="ECO:0000259" key="5">
    <source>
        <dbReference type="PROSITE" id="PS01124"/>
    </source>
</evidence>
<dbReference type="GO" id="GO:0043565">
    <property type="term" value="F:sequence-specific DNA binding"/>
    <property type="evidence" value="ECO:0007669"/>
    <property type="project" value="InterPro"/>
</dbReference>
<dbReference type="InterPro" id="IPR035418">
    <property type="entry name" value="AraC-bd_2"/>
</dbReference>
<dbReference type="Pfam" id="PF12833">
    <property type="entry name" value="HTH_18"/>
    <property type="match status" value="1"/>
</dbReference>
<dbReference type="EMBL" id="CP021748">
    <property type="protein sequence ID" value="ARX80964.1"/>
    <property type="molecule type" value="Genomic_DNA"/>
</dbReference>
<dbReference type="SMART" id="SM00342">
    <property type="entry name" value="HTH_ARAC"/>
    <property type="match status" value="1"/>
</dbReference>
<dbReference type="InterPro" id="IPR050204">
    <property type="entry name" value="AraC_XylS_family_regulators"/>
</dbReference>